<proteinExistence type="predicted"/>
<protein>
    <submittedName>
        <fullName evidence="1">Uncharacterized protein</fullName>
    </submittedName>
</protein>
<dbReference type="AlphaFoldDB" id="A0A6H5H1H2"/>
<sequence length="404" mass="45358">MEKVNCMEAAPDPCRSWNSSLTRTMDRRIDIFPKKKPASHYLRTSGSAGPRTSVLLKNEDAPSLPRISSFLVPPPLMSSLLRSAGPSHLLRKRKDRGIVPVSTAPTSNPLSGNNSDFAGKLYIQAPFGIINNLCDRKADNLHAYRFGCAAKNRTKIKFDGDADVVLLKEVAGENPFEDGGKWKLIAEKMKRIIPKTFPCFPGTAQGRSPCSAAPEYRKFSVTKLQCNLEKIGSIPVASLLSRNSETLFEQTHLLNPRGSIGNEFLDEGSLHRGVVSRLKGLRKVKILQKHDIQRQEKGILFRYHSIFGLLWDLLRCLARNRNRTQAFIYATQCYEIPRMSGGPWNNACRKRRSQTRETRARAFRVGSYDNGKRQDDEVTDGALKKFNSSNRITHQANADQSPLF</sequence>
<dbReference type="EMBL" id="CADCXU010021841">
    <property type="protein sequence ID" value="CAB0009607.1"/>
    <property type="molecule type" value="Genomic_DNA"/>
</dbReference>
<evidence type="ECO:0000313" key="2">
    <source>
        <dbReference type="Proteomes" id="UP000479000"/>
    </source>
</evidence>
<accession>A0A6H5H1H2</accession>
<name>A0A6H5H1H2_9HEMI</name>
<evidence type="ECO:0000313" key="1">
    <source>
        <dbReference type="EMBL" id="CAB0009607.1"/>
    </source>
</evidence>
<dbReference type="Proteomes" id="UP000479000">
    <property type="component" value="Unassembled WGS sequence"/>
</dbReference>
<gene>
    <name evidence="1" type="ORF">NTEN_LOCUS14737</name>
</gene>
<organism evidence="1 2">
    <name type="scientific">Nesidiocoris tenuis</name>
    <dbReference type="NCBI Taxonomy" id="355587"/>
    <lineage>
        <taxon>Eukaryota</taxon>
        <taxon>Metazoa</taxon>
        <taxon>Ecdysozoa</taxon>
        <taxon>Arthropoda</taxon>
        <taxon>Hexapoda</taxon>
        <taxon>Insecta</taxon>
        <taxon>Pterygota</taxon>
        <taxon>Neoptera</taxon>
        <taxon>Paraneoptera</taxon>
        <taxon>Hemiptera</taxon>
        <taxon>Heteroptera</taxon>
        <taxon>Panheteroptera</taxon>
        <taxon>Cimicomorpha</taxon>
        <taxon>Miridae</taxon>
        <taxon>Dicyphina</taxon>
        <taxon>Nesidiocoris</taxon>
    </lineage>
</organism>
<dbReference type="OrthoDB" id="6508955at2759"/>
<keyword evidence="2" id="KW-1185">Reference proteome</keyword>
<reference evidence="1 2" key="1">
    <citation type="submission" date="2020-02" db="EMBL/GenBank/DDBJ databases">
        <authorList>
            <person name="Ferguson B K."/>
        </authorList>
    </citation>
    <scope>NUCLEOTIDE SEQUENCE [LARGE SCALE GENOMIC DNA]</scope>
</reference>